<dbReference type="Pfam" id="PF00196">
    <property type="entry name" value="GerE"/>
    <property type="match status" value="1"/>
</dbReference>
<dbReference type="InterPro" id="IPR000792">
    <property type="entry name" value="Tscrpt_reg_LuxR_C"/>
</dbReference>
<keyword evidence="3" id="KW-0804">Transcription</keyword>
<dbReference type="CDD" id="cd06170">
    <property type="entry name" value="LuxR_C_like"/>
    <property type="match status" value="1"/>
</dbReference>
<sequence length="326" mass="36961">MDSRVIPDTVDPVDRYVARLYRSAFAVPPEQYRAWALRELASVIPHDSGIWGSGSLSRMRFHTFTVSNLPESYRATLEATTEINPILPRMLQNLDTPVDMRDVLPDAQFFKSEIYKKVFGAHGISRILATVHFDQRSGLYSLVSLYRKDRNNPFTDEERARQKRVTYHLFNAVSHAFFLHLNRDHQKPDNCAAAVVDQEGCFQQAQPRFLDFLETNFPGRADPNVLPFPLPASGETEVLGNLCAKSERAGDMFIVYLWPTGPLDRLTPREREIVFAVAQGLSFKQAAKKIGVAPSTVANHLYRVYRKLGVYSRTELAALVHPRPAD</sequence>
<dbReference type="Proteomes" id="UP000244248">
    <property type="component" value="Unassembled WGS sequence"/>
</dbReference>
<dbReference type="EMBL" id="QANS01000001">
    <property type="protein sequence ID" value="PTU32795.1"/>
    <property type="molecule type" value="Genomic_DNA"/>
</dbReference>
<dbReference type="Gene3D" id="1.10.10.10">
    <property type="entry name" value="Winged helix-like DNA-binding domain superfamily/Winged helix DNA-binding domain"/>
    <property type="match status" value="1"/>
</dbReference>
<dbReference type="PROSITE" id="PS50043">
    <property type="entry name" value="HTH_LUXR_2"/>
    <property type="match status" value="1"/>
</dbReference>
<gene>
    <name evidence="5" type="ORF">CJD38_01370</name>
</gene>
<comment type="caution">
    <text evidence="5">The sequence shown here is derived from an EMBL/GenBank/DDBJ whole genome shotgun (WGS) entry which is preliminary data.</text>
</comment>
<dbReference type="AlphaFoldDB" id="A0A2T5MJP8"/>
<dbReference type="PANTHER" id="PTHR44688:SF16">
    <property type="entry name" value="DNA-BINDING TRANSCRIPTIONAL ACTIVATOR DEVR_DOSR"/>
    <property type="match status" value="1"/>
</dbReference>
<dbReference type="OrthoDB" id="7053960at2"/>
<dbReference type="GO" id="GO:0003677">
    <property type="term" value="F:DNA binding"/>
    <property type="evidence" value="ECO:0007669"/>
    <property type="project" value="UniProtKB-KW"/>
</dbReference>
<dbReference type="InterPro" id="IPR036388">
    <property type="entry name" value="WH-like_DNA-bd_sf"/>
</dbReference>
<keyword evidence="1" id="KW-0805">Transcription regulation</keyword>
<feature type="domain" description="HTH luxR-type" evidence="4">
    <location>
        <begin position="259"/>
        <end position="324"/>
    </location>
</feature>
<protein>
    <submittedName>
        <fullName evidence="5">LuxR family transcriptional regulator</fullName>
    </submittedName>
</protein>
<evidence type="ECO:0000259" key="4">
    <source>
        <dbReference type="PROSITE" id="PS50043"/>
    </source>
</evidence>
<evidence type="ECO:0000256" key="2">
    <source>
        <dbReference type="ARBA" id="ARBA00023125"/>
    </source>
</evidence>
<evidence type="ECO:0000313" key="5">
    <source>
        <dbReference type="EMBL" id="PTU32795.1"/>
    </source>
</evidence>
<evidence type="ECO:0000313" key="6">
    <source>
        <dbReference type="Proteomes" id="UP000244248"/>
    </source>
</evidence>
<evidence type="ECO:0000256" key="1">
    <source>
        <dbReference type="ARBA" id="ARBA00023015"/>
    </source>
</evidence>
<dbReference type="SUPFAM" id="SSF46894">
    <property type="entry name" value="C-terminal effector domain of the bipartite response regulators"/>
    <property type="match status" value="1"/>
</dbReference>
<dbReference type="SMART" id="SM00421">
    <property type="entry name" value="HTH_LUXR"/>
    <property type="match status" value="1"/>
</dbReference>
<proteinExistence type="predicted"/>
<organism evidence="5 6">
    <name type="scientific">Stenotrophobium rhamnosiphilum</name>
    <dbReference type="NCBI Taxonomy" id="2029166"/>
    <lineage>
        <taxon>Bacteria</taxon>
        <taxon>Pseudomonadati</taxon>
        <taxon>Pseudomonadota</taxon>
        <taxon>Gammaproteobacteria</taxon>
        <taxon>Nevskiales</taxon>
        <taxon>Nevskiaceae</taxon>
        <taxon>Stenotrophobium</taxon>
    </lineage>
</organism>
<keyword evidence="2" id="KW-0238">DNA-binding</keyword>
<dbReference type="PRINTS" id="PR00038">
    <property type="entry name" value="HTHLUXR"/>
</dbReference>
<dbReference type="GO" id="GO:0006355">
    <property type="term" value="P:regulation of DNA-templated transcription"/>
    <property type="evidence" value="ECO:0007669"/>
    <property type="project" value="InterPro"/>
</dbReference>
<dbReference type="InterPro" id="IPR016032">
    <property type="entry name" value="Sig_transdc_resp-reg_C-effctor"/>
</dbReference>
<dbReference type="RefSeq" id="WP_107938503.1">
    <property type="nucleotide sequence ID" value="NZ_QANS01000001.1"/>
</dbReference>
<dbReference type="PANTHER" id="PTHR44688">
    <property type="entry name" value="DNA-BINDING TRANSCRIPTIONAL ACTIVATOR DEVR_DOSR"/>
    <property type="match status" value="1"/>
</dbReference>
<keyword evidence="6" id="KW-1185">Reference proteome</keyword>
<reference evidence="5 6" key="1">
    <citation type="submission" date="2018-04" db="EMBL/GenBank/DDBJ databases">
        <title>Novel species isolated from glacier.</title>
        <authorList>
            <person name="Liu Q."/>
            <person name="Xin Y.-H."/>
        </authorList>
    </citation>
    <scope>NUCLEOTIDE SEQUENCE [LARGE SCALE GENOMIC DNA]</scope>
    <source>
        <strain evidence="5 6">GT1R17</strain>
    </source>
</reference>
<accession>A0A2T5MJP8</accession>
<name>A0A2T5MJP8_9GAMM</name>
<evidence type="ECO:0000256" key="3">
    <source>
        <dbReference type="ARBA" id="ARBA00023163"/>
    </source>
</evidence>